<dbReference type="InterPro" id="IPR000203">
    <property type="entry name" value="GPS"/>
</dbReference>
<dbReference type="PROSITE" id="PS50261">
    <property type="entry name" value="G_PROTEIN_RECEP_F2_4"/>
    <property type="match status" value="1"/>
</dbReference>
<keyword evidence="5 14" id="KW-0732">Signal</keyword>
<dbReference type="PROSITE" id="PS51450">
    <property type="entry name" value="LRR"/>
    <property type="match status" value="1"/>
</dbReference>
<keyword evidence="3" id="KW-0433">Leucine-rich repeat</keyword>
<evidence type="ECO:0000313" key="20">
    <source>
        <dbReference type="Proteomes" id="UP001162156"/>
    </source>
</evidence>
<dbReference type="InterPro" id="IPR017981">
    <property type="entry name" value="GPCR_2-like_7TM"/>
</dbReference>
<feature type="transmembrane region" description="Helical" evidence="13">
    <location>
        <begin position="876"/>
        <end position="896"/>
    </location>
</feature>
<comment type="caution">
    <text evidence="19">The sequence shown here is derived from an EMBL/GenBank/DDBJ whole genome shotgun (WGS) entry which is preliminary data.</text>
</comment>
<comment type="subcellular location">
    <subcellularLocation>
        <location evidence="1">Membrane</location>
        <topology evidence="1">Multi-pass membrane protein</topology>
    </subcellularLocation>
</comment>
<dbReference type="Pfam" id="PF01825">
    <property type="entry name" value="GPS"/>
    <property type="match status" value="1"/>
</dbReference>
<evidence type="ECO:0000313" key="19">
    <source>
        <dbReference type="EMBL" id="KAJ8928384.1"/>
    </source>
</evidence>
<dbReference type="InterPro" id="IPR007110">
    <property type="entry name" value="Ig-like_dom"/>
</dbReference>
<evidence type="ECO:0000256" key="5">
    <source>
        <dbReference type="ARBA" id="ARBA00022729"/>
    </source>
</evidence>
<dbReference type="GO" id="GO:0004930">
    <property type="term" value="F:G protein-coupled receptor activity"/>
    <property type="evidence" value="ECO:0007669"/>
    <property type="project" value="UniProtKB-KW"/>
</dbReference>
<dbReference type="InterPro" id="IPR058808">
    <property type="entry name" value="GAIN_ADGRA2/3"/>
</dbReference>
<dbReference type="InterPro" id="IPR000483">
    <property type="entry name" value="Cys-rich_flank_reg_C"/>
</dbReference>
<dbReference type="InterPro" id="IPR036445">
    <property type="entry name" value="GPCR_2_extracell_dom_sf"/>
</dbReference>
<dbReference type="InterPro" id="IPR051963">
    <property type="entry name" value="Adhesion_GPCR_A"/>
</dbReference>
<evidence type="ECO:0000256" key="11">
    <source>
        <dbReference type="ARBA" id="ARBA00023224"/>
    </source>
</evidence>
<dbReference type="Gene3D" id="2.60.220.50">
    <property type="match status" value="1"/>
</dbReference>
<keyword evidence="4 13" id="KW-0812">Transmembrane</keyword>
<protein>
    <submittedName>
        <fullName evidence="19">Uncharacterized protein</fullName>
    </submittedName>
</protein>
<evidence type="ECO:0000256" key="7">
    <source>
        <dbReference type="ARBA" id="ARBA00023040"/>
    </source>
</evidence>
<evidence type="ECO:0000259" key="15">
    <source>
        <dbReference type="PROSITE" id="PS50221"/>
    </source>
</evidence>
<evidence type="ECO:0000256" key="3">
    <source>
        <dbReference type="ARBA" id="ARBA00022614"/>
    </source>
</evidence>
<proteinExistence type="inferred from homology"/>
<dbReference type="PROSITE" id="PS50227">
    <property type="entry name" value="G_PROTEIN_RECEP_F2_3"/>
    <property type="match status" value="1"/>
</dbReference>
<evidence type="ECO:0000256" key="4">
    <source>
        <dbReference type="ARBA" id="ARBA00022692"/>
    </source>
</evidence>
<dbReference type="PANTHER" id="PTHR45930:SF4">
    <property type="entry name" value="ADHESION G PROTEIN-COUPLED RECEPTOR A3"/>
    <property type="match status" value="1"/>
</dbReference>
<dbReference type="PANTHER" id="PTHR45930">
    <property type="entry name" value="G-PROTEIN COUPLED RECEPTOR 124-LIKE PROTEIN"/>
    <property type="match status" value="1"/>
</dbReference>
<keyword evidence="6 13" id="KW-1133">Transmembrane helix</keyword>
<dbReference type="Proteomes" id="UP001162156">
    <property type="component" value="Unassembled WGS sequence"/>
</dbReference>
<keyword evidence="9" id="KW-1015">Disulfide bond</keyword>
<dbReference type="Pfam" id="PF26588">
    <property type="entry name" value="GAIN_ADGRA3"/>
    <property type="match status" value="1"/>
</dbReference>
<dbReference type="Gene3D" id="1.20.1070.10">
    <property type="entry name" value="Rhodopsin 7-helix transmembrane proteins"/>
    <property type="match status" value="1"/>
</dbReference>
<reference evidence="19" key="1">
    <citation type="journal article" date="2023" name="Insect Mol. Biol.">
        <title>Genome sequencing provides insights into the evolution of gene families encoding plant cell wall-degrading enzymes in longhorned beetles.</title>
        <authorList>
            <person name="Shin N.R."/>
            <person name="Okamura Y."/>
            <person name="Kirsch R."/>
            <person name="Pauchet Y."/>
        </authorList>
    </citation>
    <scope>NUCLEOTIDE SEQUENCE</scope>
    <source>
        <strain evidence="19">RBIC_L_NR</strain>
    </source>
</reference>
<dbReference type="InterPro" id="IPR001879">
    <property type="entry name" value="GPCR_2_extracellular_dom"/>
</dbReference>
<feature type="domain" description="G-protein coupled receptors family 2 profile 1" evidence="16">
    <location>
        <begin position="256"/>
        <end position="337"/>
    </location>
</feature>
<evidence type="ECO:0000256" key="8">
    <source>
        <dbReference type="ARBA" id="ARBA00023136"/>
    </source>
</evidence>
<feature type="transmembrane region" description="Helical" evidence="13">
    <location>
        <begin position="692"/>
        <end position="712"/>
    </location>
</feature>
<dbReference type="InterPro" id="IPR000832">
    <property type="entry name" value="GPCR_2_secretin-like"/>
</dbReference>
<keyword evidence="12" id="KW-0393">Immunoglobulin domain</keyword>
<evidence type="ECO:0000256" key="1">
    <source>
        <dbReference type="ARBA" id="ARBA00004141"/>
    </source>
</evidence>
<evidence type="ECO:0000256" key="13">
    <source>
        <dbReference type="SAM" id="Phobius"/>
    </source>
</evidence>
<feature type="chain" id="PRO_5043395560" evidence="14">
    <location>
        <begin position="20"/>
        <end position="1050"/>
    </location>
</feature>
<evidence type="ECO:0000256" key="14">
    <source>
        <dbReference type="SAM" id="SignalP"/>
    </source>
</evidence>
<feature type="transmembrane region" description="Helical" evidence="13">
    <location>
        <begin position="659"/>
        <end position="680"/>
    </location>
</feature>
<feature type="domain" description="Ig-like" evidence="18">
    <location>
        <begin position="182"/>
        <end position="223"/>
    </location>
</feature>
<dbReference type="AlphaFoldDB" id="A0AAV8WPK9"/>
<dbReference type="Gene3D" id="4.10.1240.10">
    <property type="entry name" value="GPCR, family 2, extracellular hormone receptor domain"/>
    <property type="match status" value="1"/>
</dbReference>
<dbReference type="EMBL" id="JANEYF010005385">
    <property type="protein sequence ID" value="KAJ8928384.1"/>
    <property type="molecule type" value="Genomic_DNA"/>
</dbReference>
<name>A0AAV8WPK9_9CUCU</name>
<dbReference type="GO" id="GO:0005886">
    <property type="term" value="C:plasma membrane"/>
    <property type="evidence" value="ECO:0007669"/>
    <property type="project" value="TreeGrafter"/>
</dbReference>
<dbReference type="InterPro" id="IPR057244">
    <property type="entry name" value="GAIN_B"/>
</dbReference>
<dbReference type="GO" id="GO:0007166">
    <property type="term" value="P:cell surface receptor signaling pathway"/>
    <property type="evidence" value="ECO:0007669"/>
    <property type="project" value="InterPro"/>
</dbReference>
<dbReference type="SUPFAM" id="SSF52058">
    <property type="entry name" value="L domain-like"/>
    <property type="match status" value="1"/>
</dbReference>
<feature type="domain" description="GAIN-B" evidence="15">
    <location>
        <begin position="442"/>
        <end position="609"/>
    </location>
</feature>
<evidence type="ECO:0000256" key="9">
    <source>
        <dbReference type="ARBA" id="ARBA00023157"/>
    </source>
</evidence>
<evidence type="ECO:0000259" key="16">
    <source>
        <dbReference type="PROSITE" id="PS50227"/>
    </source>
</evidence>
<feature type="transmembrane region" description="Helical" evidence="13">
    <location>
        <begin position="739"/>
        <end position="759"/>
    </location>
</feature>
<organism evidence="19 20">
    <name type="scientific">Rhamnusium bicolor</name>
    <dbReference type="NCBI Taxonomy" id="1586634"/>
    <lineage>
        <taxon>Eukaryota</taxon>
        <taxon>Metazoa</taxon>
        <taxon>Ecdysozoa</taxon>
        <taxon>Arthropoda</taxon>
        <taxon>Hexapoda</taxon>
        <taxon>Insecta</taxon>
        <taxon>Pterygota</taxon>
        <taxon>Neoptera</taxon>
        <taxon>Endopterygota</taxon>
        <taxon>Coleoptera</taxon>
        <taxon>Polyphaga</taxon>
        <taxon>Cucujiformia</taxon>
        <taxon>Chrysomeloidea</taxon>
        <taxon>Cerambycidae</taxon>
        <taxon>Lepturinae</taxon>
        <taxon>Rhagiini</taxon>
        <taxon>Rhamnusium</taxon>
    </lineage>
</organism>
<gene>
    <name evidence="19" type="ORF">NQ314_019049</name>
</gene>
<keyword evidence="10" id="KW-0675">Receptor</keyword>
<keyword evidence="20" id="KW-1185">Reference proteome</keyword>
<sequence length="1050" mass="118647">MSSVLLWFTLLFFIINIWATEDECPHKCICKRNTQKDGANYLKMKCGETEKILHLDELELLNIASELVQLNLSDNNLKSFSPKVELIALQKLLKLNQNQIASITLGTFDPLEHLKQLDISSNPLICDCGLLWLLDWSQKYSVKLISNPKCSSPTLFKGHLLRKLKIGDDIHCKSPAGNSGLPIVELKPSENQVVFEGDALTIQCHAPSISDSYEEPMRSRIEWTWLDSDPKLYFTDLRIENQIIPSGTNRKYPYNFCGNHSKGITIVVISDDTKYCPITMTSNNKGTYNWPRTIVNHTVMMPCEPLNLNYDVKKVSYVCSEEGKWTNLNTSMCSYISDTTRILEQFSKVNSSIEESAKHFRNYTLNRTIFKDVMDLVYAVKTIESYIKYAPLEHIDTIGSILMDVANNLLELPRFYLRDAELSSGSCMRMVNATESLALLSTSSILHKSNMALEVFPQDTSSLKGKITEASITIPESLFQQLQEEQEIILTSKVYNILVAMYSTSKLFPIDESRKNREDVTSPVVGAKLVDMAVKNLSDPVFIMLRTPSTTVYEVTPFTPVWWDPHLNNGTGSWSSDGCQFSHELQDHLVFSCDNFGYYGLLQDITYLQSSQSGAIFKLPHPAIYVGSFILMTCFLVVIMTYLLSYATIQMPKKAKHSLINTWITISLLCFMYVFGIYQTEDIKVCQVVGMILHYFTLCSLLWMCVGVNCMYKRLSKNDIIGLQDDDLPSDQPVQKPILGLYLVGWGIGLIICGLSAAINMNEYASPSHCFLRTGPALSALLIPFTILTVFLCIFFLLIRCAIYNLDTNGHLSEGTQATEHVDLDLLEPNFPNVETRSVRSISTKTASSEVEDPEHAPSAFATLPPFHIVSYEEDLFSIAFAILATTLSAFTLFFYCIARNDVRTQWVVMTRWMRRKRSCFRTRNVSDATPPVPQIQIQPLPLPPVSNIESQIISRSTSRSSSHTKSNSHMSNILKGAVDLNGSFSGDHQGAKINNVNLVVLHRAQYRSNIIPNIIENPTNAAEVFYNPHQSTVARKFFKRQKRNMMKKK</sequence>
<dbReference type="Gene3D" id="3.80.10.10">
    <property type="entry name" value="Ribonuclease Inhibitor"/>
    <property type="match status" value="1"/>
</dbReference>
<keyword evidence="8 13" id="KW-0472">Membrane</keyword>
<evidence type="ECO:0000259" key="18">
    <source>
        <dbReference type="PROSITE" id="PS50835"/>
    </source>
</evidence>
<accession>A0AAV8WPK9</accession>
<dbReference type="InterPro" id="IPR046338">
    <property type="entry name" value="GAIN_dom_sf"/>
</dbReference>
<keyword evidence="11" id="KW-0807">Transducer</keyword>
<dbReference type="PROSITE" id="PS50835">
    <property type="entry name" value="IG_LIKE"/>
    <property type="match status" value="1"/>
</dbReference>
<evidence type="ECO:0000256" key="2">
    <source>
        <dbReference type="ARBA" id="ARBA00007343"/>
    </source>
</evidence>
<evidence type="ECO:0000259" key="17">
    <source>
        <dbReference type="PROSITE" id="PS50261"/>
    </source>
</evidence>
<dbReference type="SMART" id="SM00082">
    <property type="entry name" value="LRRCT"/>
    <property type="match status" value="1"/>
</dbReference>
<evidence type="ECO:0000256" key="6">
    <source>
        <dbReference type="ARBA" id="ARBA00022989"/>
    </source>
</evidence>
<dbReference type="InterPro" id="IPR032675">
    <property type="entry name" value="LRR_dom_sf"/>
</dbReference>
<dbReference type="Pfam" id="PF00002">
    <property type="entry name" value="7tm_2"/>
    <property type="match status" value="1"/>
</dbReference>
<dbReference type="PROSITE" id="PS50221">
    <property type="entry name" value="GAIN_B"/>
    <property type="match status" value="1"/>
</dbReference>
<dbReference type="InterPro" id="IPR001611">
    <property type="entry name" value="Leu-rich_rpt"/>
</dbReference>
<feature type="transmembrane region" description="Helical" evidence="13">
    <location>
        <begin position="779"/>
        <end position="799"/>
    </location>
</feature>
<comment type="similarity">
    <text evidence="2">Belongs to the G-protein coupled receptor 2 family. Adhesion G-protein coupled receptor (ADGR) subfamily.</text>
</comment>
<feature type="domain" description="G-protein coupled receptors family 2 profile 2" evidence="17">
    <location>
        <begin position="621"/>
        <end position="797"/>
    </location>
</feature>
<dbReference type="SUPFAM" id="SSF111418">
    <property type="entry name" value="Hormone receptor domain"/>
    <property type="match status" value="1"/>
</dbReference>
<feature type="transmembrane region" description="Helical" evidence="13">
    <location>
        <begin position="623"/>
        <end position="647"/>
    </location>
</feature>
<keyword evidence="7" id="KW-0297">G-protein coupled receptor</keyword>
<feature type="signal peptide" evidence="14">
    <location>
        <begin position="1"/>
        <end position="19"/>
    </location>
</feature>
<evidence type="ECO:0000256" key="12">
    <source>
        <dbReference type="ARBA" id="ARBA00023319"/>
    </source>
</evidence>
<evidence type="ECO:0000256" key="10">
    <source>
        <dbReference type="ARBA" id="ARBA00023170"/>
    </source>
</evidence>